<dbReference type="PANTHER" id="PTHR30217">
    <property type="entry name" value="PEPTIDASE U32 FAMILY"/>
    <property type="match status" value="1"/>
</dbReference>
<keyword evidence="4" id="KW-1185">Reference proteome</keyword>
<evidence type="ECO:0000313" key="3">
    <source>
        <dbReference type="EMBL" id="TDT69736.1"/>
    </source>
</evidence>
<dbReference type="PANTHER" id="PTHR30217:SF10">
    <property type="entry name" value="23S RRNA 5-HYDROXYCYTIDINE C2501 SYNTHASE"/>
    <property type="match status" value="1"/>
</dbReference>
<protein>
    <submittedName>
        <fullName evidence="3">Protease</fullName>
    </submittedName>
</protein>
<keyword evidence="3" id="KW-0378">Hydrolase</keyword>
<sequence>MEIVAPAGDYNKFLAAVKAGADAVYLGIKGFGARRRAKNFTFEELRTALDYAHLRGVKIYLTLNTVIKDIELESLYENIKKVYEYGVDAIIVQDFGLLRFIRKNFSDIEIHASTQMTISNADEINFFKKFGITRVVPARELDYNSIKKIREKTDVELEMFVSGALCISYSGNCYMSSFIGGRSGNRGMCAQPCRKEYILDTNKEYILSPKDQLFRIDEIKKLKEIGINSIKIEGRMKSEEYVYEVVNYYRNLIDDLDRESNIEKIFNRGYSKGYFYNDKNLMNKKYASHFGYKIGEKISDNKFKLLDSVVLGDGITFVDKNLNILYGYNINKIDIKSSKNRKEAKKDDIIIFRKNLFENLNKTEYIYKNYNKSILDNINQKIKNSEKKIGINIEVIATLNNKLKIKIYYENINIEKEYFVIKEAKKRATTKEKIIEKFSELGDTSFFIKNIKIENDENIFLPLSELKNIRREIIKELENEILKSKKRVVNIKKIEKFREKEHKKLRISVLVSNEKQYNIAKKYLENKKIDEIYFKQVEVANEKNLDKIDLESKLCTNFYQVINNKNNKITLDKNFNITNSYAIKELEKIDKVETVYLSQELDKETIKNIKSEKINKALVVYGYLKGMYIEYSIFDNNKIEFKNKNGDEFIGIKNKIGNVEIYLKEPLNLIPKLNEIKVLNLDEIRLDFIFETEDEMIKILESLERMNGEYRGYNFDTGVL</sequence>
<feature type="domain" description="Peptidase U32 collagenase" evidence="2">
    <location>
        <begin position="366"/>
        <end position="481"/>
    </location>
</feature>
<gene>
    <name evidence="3" type="ORF">EV215_1265</name>
</gene>
<evidence type="ECO:0000259" key="2">
    <source>
        <dbReference type="Pfam" id="PF12392"/>
    </source>
</evidence>
<dbReference type="Pfam" id="PF01136">
    <property type="entry name" value="Peptidase_U32"/>
    <property type="match status" value="1"/>
</dbReference>
<reference evidence="3 4" key="1">
    <citation type="submission" date="2019-03" db="EMBL/GenBank/DDBJ databases">
        <title>Genomic Encyclopedia of Type Strains, Phase IV (KMG-IV): sequencing the most valuable type-strain genomes for metagenomic binning, comparative biology and taxonomic classification.</title>
        <authorList>
            <person name="Goeker M."/>
        </authorList>
    </citation>
    <scope>NUCLEOTIDE SEQUENCE [LARGE SCALE GENOMIC DNA]</scope>
    <source>
        <strain evidence="3 4">DSM 100055</strain>
    </source>
</reference>
<proteinExistence type="predicted"/>
<keyword evidence="3" id="KW-0645">Protease</keyword>
<evidence type="ECO:0000256" key="1">
    <source>
        <dbReference type="SAM" id="Coils"/>
    </source>
</evidence>
<dbReference type="PROSITE" id="PS01276">
    <property type="entry name" value="PEPTIDASE_U32"/>
    <property type="match status" value="1"/>
</dbReference>
<name>A0AA46I5G7_9FUSO</name>
<dbReference type="InterPro" id="IPR001539">
    <property type="entry name" value="Peptidase_U32"/>
</dbReference>
<accession>A0AA46I5G7</accession>
<dbReference type="InterPro" id="IPR051454">
    <property type="entry name" value="RNA/ubiquinone_mod_enzymes"/>
</dbReference>
<feature type="coiled-coil region" evidence="1">
    <location>
        <begin position="463"/>
        <end position="494"/>
    </location>
</feature>
<dbReference type="EMBL" id="SOBG01000005">
    <property type="protein sequence ID" value="TDT69736.1"/>
    <property type="molecule type" value="Genomic_DNA"/>
</dbReference>
<keyword evidence="1" id="KW-0175">Coiled coil</keyword>
<dbReference type="RefSeq" id="WP_134113149.1">
    <property type="nucleotide sequence ID" value="NZ_SOBG01000005.1"/>
</dbReference>
<comment type="caution">
    <text evidence="3">The sequence shown here is derived from an EMBL/GenBank/DDBJ whole genome shotgun (WGS) entry which is preliminary data.</text>
</comment>
<dbReference type="InterPro" id="IPR020988">
    <property type="entry name" value="Pept_U32_collagenase"/>
</dbReference>
<dbReference type="GO" id="GO:0006508">
    <property type="term" value="P:proteolysis"/>
    <property type="evidence" value="ECO:0007669"/>
    <property type="project" value="UniProtKB-KW"/>
</dbReference>
<dbReference type="GO" id="GO:0008233">
    <property type="term" value="F:peptidase activity"/>
    <property type="evidence" value="ECO:0007669"/>
    <property type="project" value="UniProtKB-KW"/>
</dbReference>
<organism evidence="3 4">
    <name type="scientific">Hypnocyclicus thermotrophus</name>
    <dbReference type="NCBI Taxonomy" id="1627895"/>
    <lineage>
        <taxon>Bacteria</taxon>
        <taxon>Fusobacteriati</taxon>
        <taxon>Fusobacteriota</taxon>
        <taxon>Fusobacteriia</taxon>
        <taxon>Fusobacteriales</taxon>
        <taxon>Fusobacteriaceae</taxon>
        <taxon>Hypnocyclicus</taxon>
    </lineage>
</organism>
<dbReference type="AlphaFoldDB" id="A0AA46I5G7"/>
<dbReference type="Proteomes" id="UP000294678">
    <property type="component" value="Unassembled WGS sequence"/>
</dbReference>
<dbReference type="Pfam" id="PF12392">
    <property type="entry name" value="DUF3656"/>
    <property type="match status" value="1"/>
</dbReference>
<evidence type="ECO:0000313" key="4">
    <source>
        <dbReference type="Proteomes" id="UP000294678"/>
    </source>
</evidence>